<sequence>MFHALRAGLKVLTFEAAAREEGGERAPGTQKSRIWLAIRGLPTTETLLPVTWWAVCSGAAAKMKKSRLR</sequence>
<protein>
    <submittedName>
        <fullName evidence="1">Uncharacterized protein</fullName>
    </submittedName>
</protein>
<gene>
    <name evidence="1" type="ORF">SPARVUS_LOCUS1150343</name>
</gene>
<accession>A0ABN9ANW5</accession>
<reference evidence="1" key="1">
    <citation type="submission" date="2023-05" db="EMBL/GenBank/DDBJ databases">
        <authorList>
            <person name="Stuckert A."/>
        </authorList>
    </citation>
    <scope>NUCLEOTIDE SEQUENCE</scope>
</reference>
<organism evidence="1 2">
    <name type="scientific">Staurois parvus</name>
    <dbReference type="NCBI Taxonomy" id="386267"/>
    <lineage>
        <taxon>Eukaryota</taxon>
        <taxon>Metazoa</taxon>
        <taxon>Chordata</taxon>
        <taxon>Craniata</taxon>
        <taxon>Vertebrata</taxon>
        <taxon>Euteleostomi</taxon>
        <taxon>Amphibia</taxon>
        <taxon>Batrachia</taxon>
        <taxon>Anura</taxon>
        <taxon>Neobatrachia</taxon>
        <taxon>Ranoidea</taxon>
        <taxon>Ranidae</taxon>
        <taxon>Staurois</taxon>
    </lineage>
</organism>
<comment type="caution">
    <text evidence="1">The sequence shown here is derived from an EMBL/GenBank/DDBJ whole genome shotgun (WGS) entry which is preliminary data.</text>
</comment>
<dbReference type="EMBL" id="CATNWA010000475">
    <property type="protein sequence ID" value="CAI9537067.1"/>
    <property type="molecule type" value="Genomic_DNA"/>
</dbReference>
<name>A0ABN9ANW5_9NEOB</name>
<feature type="non-terminal residue" evidence="1">
    <location>
        <position position="69"/>
    </location>
</feature>
<keyword evidence="2" id="KW-1185">Reference proteome</keyword>
<evidence type="ECO:0000313" key="1">
    <source>
        <dbReference type="EMBL" id="CAI9537067.1"/>
    </source>
</evidence>
<proteinExistence type="predicted"/>
<evidence type="ECO:0000313" key="2">
    <source>
        <dbReference type="Proteomes" id="UP001162483"/>
    </source>
</evidence>
<dbReference type="Proteomes" id="UP001162483">
    <property type="component" value="Unassembled WGS sequence"/>
</dbReference>